<organism evidence="1 2">
    <name type="scientific">Streptococcus australis</name>
    <dbReference type="NCBI Taxonomy" id="113107"/>
    <lineage>
        <taxon>Bacteria</taxon>
        <taxon>Bacillati</taxon>
        <taxon>Bacillota</taxon>
        <taxon>Bacilli</taxon>
        <taxon>Lactobacillales</taxon>
        <taxon>Streptococcaceae</taxon>
        <taxon>Streptococcus</taxon>
    </lineage>
</organism>
<reference evidence="1 2" key="1">
    <citation type="submission" date="2019-05" db="EMBL/GenBank/DDBJ databases">
        <authorList>
            <consortium name="Pathogen Informatics"/>
        </authorList>
    </citation>
    <scope>NUCLEOTIDE SEQUENCE [LARGE SCALE GENOMIC DNA]</scope>
    <source>
        <strain evidence="1 2">NCTC5338</strain>
    </source>
</reference>
<proteinExistence type="predicted"/>
<dbReference type="AlphaFoldDB" id="A0A4V0BWY2"/>
<dbReference type="EMBL" id="LR594040">
    <property type="protein sequence ID" value="VTS71744.1"/>
    <property type="molecule type" value="Genomic_DNA"/>
</dbReference>
<name>A0A4V0BWY2_9STRE</name>
<dbReference type="OrthoDB" id="2217445at2"/>
<dbReference type="Proteomes" id="UP000307982">
    <property type="component" value="Chromosome"/>
</dbReference>
<evidence type="ECO:0000313" key="1">
    <source>
        <dbReference type="EMBL" id="VTS71744.1"/>
    </source>
</evidence>
<protein>
    <submittedName>
        <fullName evidence="1">Putative lipoprotein</fullName>
    </submittedName>
</protein>
<evidence type="ECO:0000313" key="2">
    <source>
        <dbReference type="Proteomes" id="UP000307982"/>
    </source>
</evidence>
<sequence length="226" mass="26277">MKKHKRLFWVVSVMLMVLTLYTLNGCSLGGETIPKNRTKEQYEFEKTFEPIFKFLEQDKKDFNGLKLYKNSIYIESGNVVKDYKVFLDTSQSDIKGDYTIKIGDNKETVPVTYSNGKLNYGSEVTPLYDEEILNLVVQRDYFASLNIKETFKSAETELSDIIYQPENHSGLYKYLKNKYDMPEDTTCRIILDYSSGTIYGISILMESKDEAVQIDLTIFKQREDNQ</sequence>
<keyword evidence="1" id="KW-0449">Lipoprotein</keyword>
<gene>
    <name evidence="1" type="ORF">NCTC5338_01225</name>
</gene>
<accession>A0A4V0BWY2</accession>